<dbReference type="EMBL" id="QAPF01000424">
    <property type="protein sequence ID" value="TEA10804.1"/>
    <property type="molecule type" value="Genomic_DNA"/>
</dbReference>
<evidence type="ECO:0000313" key="2">
    <source>
        <dbReference type="EMBL" id="TEA10804.1"/>
    </source>
</evidence>
<gene>
    <name evidence="2" type="ORF">C8034_v008455</name>
</gene>
<protein>
    <submittedName>
        <fullName evidence="2">Uncharacterized protein</fullName>
    </submittedName>
</protein>
<keyword evidence="3" id="KW-1185">Reference proteome</keyword>
<dbReference type="AlphaFoldDB" id="A0A4R8T2A9"/>
<keyword evidence="1" id="KW-0812">Transmembrane</keyword>
<reference evidence="2 3" key="1">
    <citation type="submission" date="2018-11" db="EMBL/GenBank/DDBJ databases">
        <title>Genome sequence and assembly of Colletotrichum sidae.</title>
        <authorList>
            <person name="Gan P."/>
            <person name="Shirasu K."/>
        </authorList>
    </citation>
    <scope>NUCLEOTIDE SEQUENCE [LARGE SCALE GENOMIC DNA]</scope>
    <source>
        <strain evidence="2 3">CBS 518.97</strain>
    </source>
</reference>
<feature type="transmembrane region" description="Helical" evidence="1">
    <location>
        <begin position="40"/>
        <end position="60"/>
    </location>
</feature>
<evidence type="ECO:0000313" key="3">
    <source>
        <dbReference type="Proteomes" id="UP000295604"/>
    </source>
</evidence>
<name>A0A4R8T2A9_9PEZI</name>
<evidence type="ECO:0000256" key="1">
    <source>
        <dbReference type="SAM" id="Phobius"/>
    </source>
</evidence>
<sequence>MFNPYNFNTNINLKKIINNYKNYNYFYKSLKGLALYKGDFTTLSSLFKILIAIFNFNILLKNKAINRAKKNKIEVIKKNLTFKSRVFKNNSKYFEYSIEVAY</sequence>
<accession>A0A4R8T2A9</accession>
<comment type="caution">
    <text evidence="2">The sequence shown here is derived from an EMBL/GenBank/DDBJ whole genome shotgun (WGS) entry which is preliminary data.</text>
</comment>
<proteinExistence type="predicted"/>
<keyword evidence="1" id="KW-0472">Membrane</keyword>
<dbReference type="Proteomes" id="UP000295604">
    <property type="component" value="Unassembled WGS sequence"/>
</dbReference>
<organism evidence="2 3">
    <name type="scientific">Colletotrichum sidae</name>
    <dbReference type="NCBI Taxonomy" id="1347389"/>
    <lineage>
        <taxon>Eukaryota</taxon>
        <taxon>Fungi</taxon>
        <taxon>Dikarya</taxon>
        <taxon>Ascomycota</taxon>
        <taxon>Pezizomycotina</taxon>
        <taxon>Sordariomycetes</taxon>
        <taxon>Hypocreomycetidae</taxon>
        <taxon>Glomerellales</taxon>
        <taxon>Glomerellaceae</taxon>
        <taxon>Colletotrichum</taxon>
        <taxon>Colletotrichum orbiculare species complex</taxon>
    </lineage>
</organism>
<keyword evidence="1" id="KW-1133">Transmembrane helix</keyword>